<keyword evidence="3" id="KW-0255">Endonuclease</keyword>
<gene>
    <name evidence="3" type="ORF">CALK_2234</name>
</gene>
<organism evidence="3 4">
    <name type="scientific">Chitinivibrio alkaliphilus ACht1</name>
    <dbReference type="NCBI Taxonomy" id="1313304"/>
    <lineage>
        <taxon>Bacteria</taxon>
        <taxon>Pseudomonadati</taxon>
        <taxon>Fibrobacterota</taxon>
        <taxon>Chitinivibrionia</taxon>
        <taxon>Chitinivibrionales</taxon>
        <taxon>Chitinivibrionaceae</taxon>
        <taxon>Chitinivibrio</taxon>
    </lineage>
</organism>
<dbReference type="InterPro" id="IPR036388">
    <property type="entry name" value="WH-like_DNA-bd_sf"/>
</dbReference>
<proteinExistence type="predicted"/>
<dbReference type="NCBIfam" id="TIGR00589">
    <property type="entry name" value="ogt"/>
    <property type="match status" value="1"/>
</dbReference>
<evidence type="ECO:0000256" key="1">
    <source>
        <dbReference type="ARBA" id="ARBA00022763"/>
    </source>
</evidence>
<dbReference type="SUPFAM" id="SSF46767">
    <property type="entry name" value="Methylated DNA-protein cysteine methyltransferase, C-terminal domain"/>
    <property type="match status" value="1"/>
</dbReference>
<accession>U7D947</accession>
<keyword evidence="3" id="KW-0540">Nuclease</keyword>
<dbReference type="Pfam" id="PF01035">
    <property type="entry name" value="DNA_binding_1"/>
    <property type="match status" value="1"/>
</dbReference>
<feature type="domain" description="Methylated-DNA-[protein]-cysteine S-methyltransferase DNA binding" evidence="2">
    <location>
        <begin position="15"/>
        <end position="91"/>
    </location>
</feature>
<keyword evidence="4" id="KW-1185">Reference proteome</keyword>
<dbReference type="InterPro" id="IPR014048">
    <property type="entry name" value="MethylDNA_cys_MeTrfase_DNA-bd"/>
</dbReference>
<dbReference type="InterPro" id="IPR036217">
    <property type="entry name" value="MethylDNA_cys_MeTrfase_DNAb"/>
</dbReference>
<keyword evidence="1" id="KW-0227">DNA damage</keyword>
<dbReference type="GO" id="GO:0004519">
    <property type="term" value="F:endonuclease activity"/>
    <property type="evidence" value="ECO:0007669"/>
    <property type="project" value="UniProtKB-KW"/>
</dbReference>
<keyword evidence="3" id="KW-0489">Methyltransferase</keyword>
<dbReference type="AlphaFoldDB" id="U7D947"/>
<dbReference type="RefSeq" id="WP_022637603.1">
    <property type="nucleotide sequence ID" value="NZ_ASJR01000026.1"/>
</dbReference>
<dbReference type="GO" id="GO:0006281">
    <property type="term" value="P:DNA repair"/>
    <property type="evidence" value="ECO:0007669"/>
    <property type="project" value="InterPro"/>
</dbReference>
<name>U7D947_9BACT</name>
<dbReference type="OrthoDB" id="9811249at2"/>
<dbReference type="GO" id="GO:0032259">
    <property type="term" value="P:methylation"/>
    <property type="evidence" value="ECO:0007669"/>
    <property type="project" value="UniProtKB-KW"/>
</dbReference>
<dbReference type="eggNOG" id="COG0350">
    <property type="taxonomic scope" value="Bacteria"/>
</dbReference>
<reference evidence="3 4" key="1">
    <citation type="journal article" date="2013" name="Environ. Microbiol.">
        <title>Genome analysis of Chitinivibrio alkaliphilus gen. nov., sp. nov., a novel extremely haloalkaliphilic anaerobic chitinolytic bacterium from the candidate phylum Termite Group 3.</title>
        <authorList>
            <person name="Sorokin D.Y."/>
            <person name="Gumerov V.M."/>
            <person name="Rakitin A.L."/>
            <person name="Beletsky A.V."/>
            <person name="Damste J.S."/>
            <person name="Muyzer G."/>
            <person name="Mardanov A.V."/>
            <person name="Ravin N.V."/>
        </authorList>
    </citation>
    <scope>NUCLEOTIDE SEQUENCE [LARGE SCALE GENOMIC DNA]</scope>
    <source>
        <strain evidence="3 4">ACht1</strain>
    </source>
</reference>
<dbReference type="STRING" id="1313304.CALK_2234"/>
<keyword evidence="3" id="KW-0808">Transferase</keyword>
<dbReference type="Gene3D" id="1.10.10.10">
    <property type="entry name" value="Winged helix-like DNA-binding domain superfamily/Winged helix DNA-binding domain"/>
    <property type="match status" value="1"/>
</dbReference>
<dbReference type="PANTHER" id="PTHR10815:SF13">
    <property type="entry name" value="METHYLATED-DNA--PROTEIN-CYSTEINE METHYLTRANSFERASE"/>
    <property type="match status" value="1"/>
</dbReference>
<keyword evidence="3" id="KW-0378">Hydrolase</keyword>
<comment type="caution">
    <text evidence="3">The sequence shown here is derived from an EMBL/GenBank/DDBJ whole genome shotgun (WGS) entry which is preliminary data.</text>
</comment>
<dbReference type="GO" id="GO:0008168">
    <property type="term" value="F:methyltransferase activity"/>
    <property type="evidence" value="ECO:0007669"/>
    <property type="project" value="UniProtKB-KW"/>
</dbReference>
<dbReference type="CDD" id="cd06445">
    <property type="entry name" value="ATase"/>
    <property type="match status" value="1"/>
</dbReference>
<dbReference type="PANTHER" id="PTHR10815">
    <property type="entry name" value="METHYLATED-DNA--PROTEIN-CYSTEINE METHYLTRANSFERASE"/>
    <property type="match status" value="1"/>
</dbReference>
<dbReference type="Proteomes" id="UP000017148">
    <property type="component" value="Unassembled WGS sequence"/>
</dbReference>
<evidence type="ECO:0000259" key="2">
    <source>
        <dbReference type="Pfam" id="PF01035"/>
    </source>
</evidence>
<dbReference type="EMBL" id="ASJR01000026">
    <property type="protein sequence ID" value="ERP30920.1"/>
    <property type="molecule type" value="Genomic_DNA"/>
</dbReference>
<evidence type="ECO:0000313" key="3">
    <source>
        <dbReference type="EMBL" id="ERP30920.1"/>
    </source>
</evidence>
<sequence>MPLFYSMNSHTTYKQVLYTLLLEIPKGRVTTYKSLAICLGSPHLARYVGTLLGQNEDLSRYPCYRVICSNGSIGGYRLGVEEKRIRLSNDGITIHNSTIDLSRYGFSSFSSISL</sequence>
<evidence type="ECO:0000313" key="4">
    <source>
        <dbReference type="Proteomes" id="UP000017148"/>
    </source>
</evidence>
<protein>
    <submittedName>
        <fullName evidence="3">O6-methylguanine-DNA methyltransferase/endonuclease V</fullName>
    </submittedName>
</protein>